<organism evidence="2 3">
    <name type="scientific">Arthrobacter parietis</name>
    <dbReference type="NCBI Taxonomy" id="271434"/>
    <lineage>
        <taxon>Bacteria</taxon>
        <taxon>Bacillati</taxon>
        <taxon>Actinomycetota</taxon>
        <taxon>Actinomycetes</taxon>
        <taxon>Micrococcales</taxon>
        <taxon>Micrococcaceae</taxon>
        <taxon>Arthrobacter</taxon>
    </lineage>
</organism>
<dbReference type="CDD" id="cd00090">
    <property type="entry name" value="HTH_ARSR"/>
    <property type="match status" value="1"/>
</dbReference>
<dbReference type="Proteomes" id="UP001500974">
    <property type="component" value="Unassembled WGS sequence"/>
</dbReference>
<dbReference type="Gene3D" id="1.10.10.10">
    <property type="entry name" value="Winged helix-like DNA-binding domain superfamily/Winged helix DNA-binding domain"/>
    <property type="match status" value="1"/>
</dbReference>
<protein>
    <submittedName>
        <fullName evidence="2">Helix-turn-helix domain-containing protein</fullName>
    </submittedName>
</protein>
<accession>A0ABP5MC63</accession>
<gene>
    <name evidence="2" type="ORF">GCM10009784_01390</name>
</gene>
<proteinExistence type="predicted"/>
<name>A0ABP5MC63_9MICC</name>
<sequence length="213" mass="23820">MYSPLMESAKPNDRTVDINALKALTHPLRIQLLNALSQFGPQTASALAARLGESSGSTSYHLRQLARHELVREVEGRGSARERWWERPPGALNLYSSEMAHDPGTREVAAIVNREFSHNRAALLEDYMERGPFVLPEEWLDASVISTINARLTAAQLAELSDELMRLARDLFEKYRPDGNASPDAKAVQIHLNTFPIVQGQFPEPASRKEHTP</sequence>
<dbReference type="InterPro" id="IPR011991">
    <property type="entry name" value="ArsR-like_HTH"/>
</dbReference>
<comment type="caution">
    <text evidence="2">The sequence shown here is derived from an EMBL/GenBank/DDBJ whole genome shotgun (WGS) entry which is preliminary data.</text>
</comment>
<reference evidence="3" key="1">
    <citation type="journal article" date="2019" name="Int. J. Syst. Evol. Microbiol.">
        <title>The Global Catalogue of Microorganisms (GCM) 10K type strain sequencing project: providing services to taxonomists for standard genome sequencing and annotation.</title>
        <authorList>
            <consortium name="The Broad Institute Genomics Platform"/>
            <consortium name="The Broad Institute Genome Sequencing Center for Infectious Disease"/>
            <person name="Wu L."/>
            <person name="Ma J."/>
        </authorList>
    </citation>
    <scope>NUCLEOTIDE SEQUENCE [LARGE SCALE GENOMIC DNA]</scope>
    <source>
        <strain evidence="3">JCM 14917</strain>
    </source>
</reference>
<dbReference type="InterPro" id="IPR036388">
    <property type="entry name" value="WH-like_DNA-bd_sf"/>
</dbReference>
<dbReference type="InterPro" id="IPR036390">
    <property type="entry name" value="WH_DNA-bd_sf"/>
</dbReference>
<feature type="domain" description="HTH arsR-type" evidence="1">
    <location>
        <begin position="19"/>
        <end position="107"/>
    </location>
</feature>
<dbReference type="SUPFAM" id="SSF46785">
    <property type="entry name" value="Winged helix' DNA-binding domain"/>
    <property type="match status" value="1"/>
</dbReference>
<dbReference type="InterPro" id="IPR001845">
    <property type="entry name" value="HTH_ArsR_DNA-bd_dom"/>
</dbReference>
<evidence type="ECO:0000259" key="1">
    <source>
        <dbReference type="SMART" id="SM00418"/>
    </source>
</evidence>
<dbReference type="EMBL" id="BAAAON010000001">
    <property type="protein sequence ID" value="GAA2172131.1"/>
    <property type="molecule type" value="Genomic_DNA"/>
</dbReference>
<evidence type="ECO:0000313" key="2">
    <source>
        <dbReference type="EMBL" id="GAA2172131.1"/>
    </source>
</evidence>
<keyword evidence="3" id="KW-1185">Reference proteome</keyword>
<dbReference type="Pfam" id="PF12840">
    <property type="entry name" value="HTH_20"/>
    <property type="match status" value="1"/>
</dbReference>
<dbReference type="SMART" id="SM00418">
    <property type="entry name" value="HTH_ARSR"/>
    <property type="match status" value="1"/>
</dbReference>
<evidence type="ECO:0000313" key="3">
    <source>
        <dbReference type="Proteomes" id="UP001500974"/>
    </source>
</evidence>